<dbReference type="GO" id="GO:0004674">
    <property type="term" value="F:protein serine/threonine kinase activity"/>
    <property type="evidence" value="ECO:0007669"/>
    <property type="project" value="TreeGrafter"/>
</dbReference>
<dbReference type="InterPro" id="IPR036770">
    <property type="entry name" value="Ankyrin_rpt-contain_sf"/>
</dbReference>
<evidence type="ECO:0000256" key="7">
    <source>
        <dbReference type="SAM" id="MobiDB-lite"/>
    </source>
</evidence>
<protein>
    <submittedName>
        <fullName evidence="9">Dual specificity protein kinase splA</fullName>
    </submittedName>
</protein>
<evidence type="ECO:0000313" key="10">
    <source>
        <dbReference type="Proteomes" id="UP000325315"/>
    </source>
</evidence>
<evidence type="ECO:0000256" key="3">
    <source>
        <dbReference type="ARBA" id="ARBA00022741"/>
    </source>
</evidence>
<dbReference type="PROSITE" id="PS50011">
    <property type="entry name" value="PROTEIN_KINASE_DOM"/>
    <property type="match status" value="1"/>
</dbReference>
<name>A0A5B6W8H8_9ROSI</name>
<dbReference type="EMBL" id="SMMG02000004">
    <property type="protein sequence ID" value="KAA3478061.1"/>
    <property type="molecule type" value="Genomic_DNA"/>
</dbReference>
<feature type="compositionally biased region" description="Basic and acidic residues" evidence="7">
    <location>
        <begin position="19"/>
        <end position="31"/>
    </location>
</feature>
<dbReference type="Gene3D" id="1.25.40.20">
    <property type="entry name" value="Ankyrin repeat-containing domain"/>
    <property type="match status" value="1"/>
</dbReference>
<evidence type="ECO:0000256" key="1">
    <source>
        <dbReference type="ARBA" id="ARBA00005843"/>
    </source>
</evidence>
<dbReference type="PIRSF" id="PIRSF000654">
    <property type="entry name" value="Integrin-linked_kinase"/>
    <property type="match status" value="1"/>
</dbReference>
<dbReference type="InterPro" id="IPR011009">
    <property type="entry name" value="Kinase-like_dom_sf"/>
</dbReference>
<dbReference type="CDD" id="cd13999">
    <property type="entry name" value="STKc_MAP3K-like"/>
    <property type="match status" value="1"/>
</dbReference>
<feature type="repeat" description="ANK" evidence="6">
    <location>
        <begin position="70"/>
        <end position="102"/>
    </location>
</feature>
<evidence type="ECO:0000256" key="4">
    <source>
        <dbReference type="ARBA" id="ARBA00022777"/>
    </source>
</evidence>
<dbReference type="PROSITE" id="PS50297">
    <property type="entry name" value="ANK_REP_REGION"/>
    <property type="match status" value="1"/>
</dbReference>
<dbReference type="Pfam" id="PF12796">
    <property type="entry name" value="Ank_2"/>
    <property type="match status" value="1"/>
</dbReference>
<evidence type="ECO:0000259" key="8">
    <source>
        <dbReference type="PROSITE" id="PS50011"/>
    </source>
</evidence>
<dbReference type="PROSITE" id="PS50088">
    <property type="entry name" value="ANK_REPEAT"/>
    <property type="match status" value="1"/>
</dbReference>
<comment type="similarity">
    <text evidence="1">Belongs to the protein kinase superfamily. TKL Ser/Thr protein kinase family.</text>
</comment>
<evidence type="ECO:0000256" key="2">
    <source>
        <dbReference type="ARBA" id="ARBA00022679"/>
    </source>
</evidence>
<comment type="caution">
    <text evidence="9">The sequence shown here is derived from an EMBL/GenBank/DDBJ whole genome shotgun (WGS) entry which is preliminary data.</text>
</comment>
<dbReference type="FunFam" id="3.30.200.20:FF:000180">
    <property type="entry name" value="serine/threonine-protein kinase STY46-like"/>
    <property type="match status" value="1"/>
</dbReference>
<proteinExistence type="inferred from homology"/>
<feature type="region of interest" description="Disordered" evidence="7">
    <location>
        <begin position="1"/>
        <end position="34"/>
    </location>
</feature>
<dbReference type="Pfam" id="PF00069">
    <property type="entry name" value="Pkinase"/>
    <property type="match status" value="1"/>
</dbReference>
<dbReference type="SUPFAM" id="SSF48403">
    <property type="entry name" value="Ankyrin repeat"/>
    <property type="match status" value="1"/>
</dbReference>
<reference evidence="10" key="1">
    <citation type="journal article" date="2019" name="Plant Biotechnol. J.">
        <title>Genome sequencing of the Australian wild diploid species Gossypium australe highlights disease resistance and delayed gland morphogenesis.</title>
        <authorList>
            <person name="Cai Y."/>
            <person name="Cai X."/>
            <person name="Wang Q."/>
            <person name="Wang P."/>
            <person name="Zhang Y."/>
            <person name="Cai C."/>
            <person name="Xu Y."/>
            <person name="Wang K."/>
            <person name="Zhou Z."/>
            <person name="Wang C."/>
            <person name="Geng S."/>
            <person name="Li B."/>
            <person name="Dong Q."/>
            <person name="Hou Y."/>
            <person name="Wang H."/>
            <person name="Ai P."/>
            <person name="Liu Z."/>
            <person name="Yi F."/>
            <person name="Sun M."/>
            <person name="An G."/>
            <person name="Cheng J."/>
            <person name="Zhang Y."/>
            <person name="Shi Q."/>
            <person name="Xie Y."/>
            <person name="Shi X."/>
            <person name="Chang Y."/>
            <person name="Huang F."/>
            <person name="Chen Y."/>
            <person name="Hong S."/>
            <person name="Mi L."/>
            <person name="Sun Q."/>
            <person name="Zhang L."/>
            <person name="Zhou B."/>
            <person name="Peng R."/>
            <person name="Zhang X."/>
            <person name="Liu F."/>
        </authorList>
    </citation>
    <scope>NUCLEOTIDE SEQUENCE [LARGE SCALE GENOMIC DNA]</scope>
    <source>
        <strain evidence="10">cv. PA1801</strain>
    </source>
</reference>
<keyword evidence="5" id="KW-0067">ATP-binding</keyword>
<evidence type="ECO:0000313" key="9">
    <source>
        <dbReference type="EMBL" id="KAA3478061.1"/>
    </source>
</evidence>
<feature type="compositionally biased region" description="Low complexity" evidence="7">
    <location>
        <begin position="597"/>
        <end position="611"/>
    </location>
</feature>
<dbReference type="InterPro" id="IPR000719">
    <property type="entry name" value="Prot_kinase_dom"/>
</dbReference>
<feature type="region of interest" description="Disordered" evidence="7">
    <location>
        <begin position="592"/>
        <end position="611"/>
    </location>
</feature>
<dbReference type="SMART" id="SM00248">
    <property type="entry name" value="ANK"/>
    <property type="match status" value="3"/>
</dbReference>
<gene>
    <name evidence="9" type="ORF">EPI10_011898</name>
</gene>
<sequence>MENKAAVRFTLGKQSSMAPERDRGEADGKENEEGEEIDGVRLMYLANEGDLDGIRELLDSGINVNFRDIDDRTALHIAACQGQTDVVSLLLQRGADVESTDRWGSTPLADAVYYKNHDVIKLLEKHGAKPFMAPMHVNHAREVPEYEIDPKELDFTNSVNITKCTFNWAPGTATVDTILTYCNFTGQLDPFGSGGEFPPSALPLPFSPLLSFFKFSTLGYFEFSILFHLKIIEMLTKSYSSVGIGIVALWREVRADNKELVDDHSEERHIRAVMHFYEQSASKNIGCFVHVKYGTFCIALWRGTQVAVKRVGDEVFTDEDKVRAFRDELALFQKIRHPNVVQFLGAVTQSSPMMIVTEYLPKGDLRAFLKRKGALKPMTALRFALDIARGMNYLHENKPAPIIHRDLEPSNILRDDSGHLKVADFGVSKLLTVKEDKPLTCLDTSCRYVAPEVFKNDDYDTKVDVFSFALILQEMIEGYPPFSAKQDNEVPKVYAARERPPFKAPAKHYAHGLKDLSSSLILKSEFRICTHGTRGIPTCMLIEECWNEKPAKRPTFRQIITRLESIHNSFSHRKRWKVRPLKCFQNLEAMLKKDHSSPSSRSSSSRSTNSI</sequence>
<dbReference type="PANTHER" id="PTHR44329:SF140">
    <property type="entry name" value="INACTIVE PROTEIN TYROSINE KINASE PTKL"/>
    <property type="match status" value="1"/>
</dbReference>
<evidence type="ECO:0000256" key="6">
    <source>
        <dbReference type="PROSITE-ProRule" id="PRU00023"/>
    </source>
</evidence>
<keyword evidence="6" id="KW-0040">ANK repeat</keyword>
<evidence type="ECO:0000256" key="5">
    <source>
        <dbReference type="ARBA" id="ARBA00022840"/>
    </source>
</evidence>
<organism evidence="9 10">
    <name type="scientific">Gossypium australe</name>
    <dbReference type="NCBI Taxonomy" id="47621"/>
    <lineage>
        <taxon>Eukaryota</taxon>
        <taxon>Viridiplantae</taxon>
        <taxon>Streptophyta</taxon>
        <taxon>Embryophyta</taxon>
        <taxon>Tracheophyta</taxon>
        <taxon>Spermatophyta</taxon>
        <taxon>Magnoliopsida</taxon>
        <taxon>eudicotyledons</taxon>
        <taxon>Gunneridae</taxon>
        <taxon>Pentapetalae</taxon>
        <taxon>rosids</taxon>
        <taxon>malvids</taxon>
        <taxon>Malvales</taxon>
        <taxon>Malvaceae</taxon>
        <taxon>Malvoideae</taxon>
        <taxon>Gossypium</taxon>
    </lineage>
</organism>
<keyword evidence="2" id="KW-0808">Transferase</keyword>
<dbReference type="InterPro" id="IPR002110">
    <property type="entry name" value="Ankyrin_rpt"/>
</dbReference>
<keyword evidence="3" id="KW-0547">Nucleotide-binding</keyword>
<dbReference type="SUPFAM" id="SSF56112">
    <property type="entry name" value="Protein kinase-like (PK-like)"/>
    <property type="match status" value="1"/>
</dbReference>
<dbReference type="AlphaFoldDB" id="A0A5B6W8H8"/>
<accession>A0A5B6W8H8</accession>
<keyword evidence="4 9" id="KW-0418">Kinase</keyword>
<dbReference type="Proteomes" id="UP000325315">
    <property type="component" value="Unassembled WGS sequence"/>
</dbReference>
<dbReference type="FunFam" id="1.25.40.20:FF:000439">
    <property type="entry name" value="Integrin-linked protein kinase family"/>
    <property type="match status" value="1"/>
</dbReference>
<keyword evidence="10" id="KW-1185">Reference proteome</keyword>
<dbReference type="GO" id="GO:0005524">
    <property type="term" value="F:ATP binding"/>
    <property type="evidence" value="ECO:0007669"/>
    <property type="project" value="UniProtKB-KW"/>
</dbReference>
<dbReference type="Gene3D" id="1.10.510.10">
    <property type="entry name" value="Transferase(Phosphotransferase) domain 1"/>
    <property type="match status" value="1"/>
</dbReference>
<dbReference type="InterPro" id="IPR051681">
    <property type="entry name" value="Ser/Thr_Kinases-Pseudokinases"/>
</dbReference>
<dbReference type="Gene3D" id="3.30.200.20">
    <property type="entry name" value="Phosphorylase Kinase, domain 1"/>
    <property type="match status" value="1"/>
</dbReference>
<feature type="domain" description="Protein kinase" evidence="8">
    <location>
        <begin position="277"/>
        <end position="570"/>
    </location>
</feature>
<dbReference type="PANTHER" id="PTHR44329">
    <property type="entry name" value="SERINE/THREONINE-PROTEIN KINASE TNNI3K-RELATED"/>
    <property type="match status" value="1"/>
</dbReference>
<dbReference type="OrthoDB" id="4062651at2759"/>